<keyword evidence="3" id="KW-1185">Reference proteome</keyword>
<dbReference type="PROSITE" id="PS50801">
    <property type="entry name" value="STAS"/>
    <property type="match status" value="1"/>
</dbReference>
<dbReference type="InterPro" id="IPR002645">
    <property type="entry name" value="STAS_dom"/>
</dbReference>
<evidence type="ECO:0000313" key="2">
    <source>
        <dbReference type="EMBL" id="MBP2293575.1"/>
    </source>
</evidence>
<sequence length="111" mass="12129">MVTLTDGRCLRVALRGRVDYAALPRLRPMVRDIADTPHRCLRIDLSGVDFVDSCGIGLLLTLRSLVAERGGRVGFENHTPRVRRILERSGVAALLAPVMGCSEPEPLPRAA</sequence>
<gene>
    <name evidence="2" type="ORF">J2851_003358</name>
</gene>
<feature type="domain" description="STAS" evidence="1">
    <location>
        <begin position="12"/>
        <end position="91"/>
    </location>
</feature>
<dbReference type="CDD" id="cd07043">
    <property type="entry name" value="STAS_anti-anti-sigma_factors"/>
    <property type="match status" value="1"/>
</dbReference>
<comment type="caution">
    <text evidence="2">The sequence shown here is derived from an EMBL/GenBank/DDBJ whole genome shotgun (WGS) entry which is preliminary data.</text>
</comment>
<dbReference type="Proteomes" id="UP000781958">
    <property type="component" value="Unassembled WGS sequence"/>
</dbReference>
<evidence type="ECO:0000313" key="3">
    <source>
        <dbReference type="Proteomes" id="UP000781958"/>
    </source>
</evidence>
<organism evidence="2 3">
    <name type="scientific">Azospirillum rugosum</name>
    <dbReference type="NCBI Taxonomy" id="416170"/>
    <lineage>
        <taxon>Bacteria</taxon>
        <taxon>Pseudomonadati</taxon>
        <taxon>Pseudomonadota</taxon>
        <taxon>Alphaproteobacteria</taxon>
        <taxon>Rhodospirillales</taxon>
        <taxon>Azospirillaceae</taxon>
        <taxon>Azospirillum</taxon>
    </lineage>
</organism>
<name>A0ABS4SQA8_9PROT</name>
<dbReference type="RefSeq" id="WP_209767499.1">
    <property type="nucleotide sequence ID" value="NZ_JAGINP010000011.1"/>
</dbReference>
<dbReference type="Pfam" id="PF13466">
    <property type="entry name" value="STAS_2"/>
    <property type="match status" value="1"/>
</dbReference>
<dbReference type="EMBL" id="JAGINP010000011">
    <property type="protein sequence ID" value="MBP2293575.1"/>
    <property type="molecule type" value="Genomic_DNA"/>
</dbReference>
<proteinExistence type="predicted"/>
<dbReference type="SUPFAM" id="SSF52091">
    <property type="entry name" value="SpoIIaa-like"/>
    <property type="match status" value="1"/>
</dbReference>
<protein>
    <submittedName>
        <fullName evidence="2">Anti-anti-sigma factor</fullName>
    </submittedName>
</protein>
<dbReference type="InterPro" id="IPR058548">
    <property type="entry name" value="MlaB-like_STAS"/>
</dbReference>
<evidence type="ECO:0000259" key="1">
    <source>
        <dbReference type="PROSITE" id="PS50801"/>
    </source>
</evidence>
<dbReference type="PANTHER" id="PTHR33495">
    <property type="entry name" value="ANTI-SIGMA FACTOR ANTAGONIST TM_1081-RELATED-RELATED"/>
    <property type="match status" value="1"/>
</dbReference>
<dbReference type="Gene3D" id="3.30.750.24">
    <property type="entry name" value="STAS domain"/>
    <property type="match status" value="1"/>
</dbReference>
<reference evidence="2 3" key="1">
    <citation type="submission" date="2021-03" db="EMBL/GenBank/DDBJ databases">
        <title>Genomic Encyclopedia of Type Strains, Phase III (KMG-III): the genomes of soil and plant-associated and newly described type strains.</title>
        <authorList>
            <person name="Whitman W."/>
        </authorList>
    </citation>
    <scope>NUCLEOTIDE SEQUENCE [LARGE SCALE GENOMIC DNA]</scope>
    <source>
        <strain evidence="2 3">IMMIB AFH-6</strain>
    </source>
</reference>
<accession>A0ABS4SQA8</accession>
<dbReference type="InterPro" id="IPR036513">
    <property type="entry name" value="STAS_dom_sf"/>
</dbReference>